<evidence type="ECO:0000256" key="7">
    <source>
        <dbReference type="ARBA" id="ARBA00022777"/>
    </source>
</evidence>
<evidence type="ECO:0000256" key="8">
    <source>
        <dbReference type="ARBA" id="ARBA00022840"/>
    </source>
</evidence>
<comment type="pathway">
    <text evidence="1">Cofactor biosynthesis; tetrahydrofolate biosynthesis; 2-amino-4-hydroxy-6-hydroxymethyl-7,8-dihydropteridine diphosphate from 7,8-dihydroneopterin triphosphate: step 4/4.</text>
</comment>
<evidence type="ECO:0000313" key="14">
    <source>
        <dbReference type="EMBL" id="PCG09272.1"/>
    </source>
</evidence>
<evidence type="ECO:0000313" key="15">
    <source>
        <dbReference type="Proteomes" id="UP000218784"/>
    </source>
</evidence>
<evidence type="ECO:0000256" key="9">
    <source>
        <dbReference type="ARBA" id="ARBA00022909"/>
    </source>
</evidence>
<accession>A0A2A4HWL3</accession>
<evidence type="ECO:0000256" key="3">
    <source>
        <dbReference type="ARBA" id="ARBA00013253"/>
    </source>
</evidence>
<evidence type="ECO:0000256" key="12">
    <source>
        <dbReference type="ARBA" id="ARBA00033413"/>
    </source>
</evidence>
<dbReference type="InterPro" id="IPR035907">
    <property type="entry name" value="Hppk_sf"/>
</dbReference>
<dbReference type="PROSITE" id="PS00794">
    <property type="entry name" value="HPPK"/>
    <property type="match status" value="1"/>
</dbReference>
<dbReference type="GO" id="GO:0046654">
    <property type="term" value="P:tetrahydrofolate biosynthetic process"/>
    <property type="evidence" value="ECO:0007669"/>
    <property type="project" value="UniProtKB-UniPathway"/>
</dbReference>
<dbReference type="GO" id="GO:0016301">
    <property type="term" value="F:kinase activity"/>
    <property type="evidence" value="ECO:0007669"/>
    <property type="project" value="UniProtKB-KW"/>
</dbReference>
<comment type="similarity">
    <text evidence="2">Belongs to the HPPK family.</text>
</comment>
<dbReference type="GO" id="GO:0046656">
    <property type="term" value="P:folic acid biosynthetic process"/>
    <property type="evidence" value="ECO:0007669"/>
    <property type="project" value="UniProtKB-KW"/>
</dbReference>
<comment type="caution">
    <text evidence="14">The sequence shown here is derived from an EMBL/GenBank/DDBJ whole genome shotgun (WGS) entry which is preliminary data.</text>
</comment>
<dbReference type="SUPFAM" id="SSF55083">
    <property type="entry name" value="6-hydroxymethyl-7,8-dihydropterin pyrophosphokinase, HPPK"/>
    <property type="match status" value="1"/>
</dbReference>
<dbReference type="Proteomes" id="UP000218784">
    <property type="component" value="Unassembled WGS sequence"/>
</dbReference>
<name>A0A2A4HWL3_9SPHN</name>
<keyword evidence="9" id="KW-0289">Folate biosynthesis</keyword>
<evidence type="ECO:0000256" key="5">
    <source>
        <dbReference type="ARBA" id="ARBA00022679"/>
    </source>
</evidence>
<keyword evidence="7 14" id="KW-0418">Kinase</keyword>
<dbReference type="EC" id="2.7.6.3" evidence="3"/>
<dbReference type="RefSeq" id="WP_096612164.1">
    <property type="nucleotide sequence ID" value="NZ_NWVD01000003.1"/>
</dbReference>
<dbReference type="AlphaFoldDB" id="A0A2A4HWL3"/>
<gene>
    <name evidence="14" type="primary">folK</name>
    <name evidence="14" type="ORF">COA17_10460</name>
</gene>
<evidence type="ECO:0000256" key="1">
    <source>
        <dbReference type="ARBA" id="ARBA00005051"/>
    </source>
</evidence>
<evidence type="ECO:0000256" key="11">
    <source>
        <dbReference type="ARBA" id="ARBA00029766"/>
    </source>
</evidence>
<dbReference type="GO" id="GO:0003848">
    <property type="term" value="F:2-amino-4-hydroxy-6-hydroxymethyldihydropteridine diphosphokinase activity"/>
    <property type="evidence" value="ECO:0007669"/>
    <property type="project" value="UniProtKB-EC"/>
</dbReference>
<dbReference type="EMBL" id="NWVD01000003">
    <property type="protein sequence ID" value="PCG09272.1"/>
    <property type="molecule type" value="Genomic_DNA"/>
</dbReference>
<dbReference type="UniPathway" id="UPA00077">
    <property type="reaction ID" value="UER00155"/>
</dbReference>
<keyword evidence="8" id="KW-0067">ATP-binding</keyword>
<evidence type="ECO:0000256" key="4">
    <source>
        <dbReference type="ARBA" id="ARBA00016218"/>
    </source>
</evidence>
<evidence type="ECO:0000256" key="2">
    <source>
        <dbReference type="ARBA" id="ARBA00005810"/>
    </source>
</evidence>
<comment type="function">
    <text evidence="10">Catalyzes the transfer of pyrophosphate from adenosine triphosphate (ATP) to 6-hydroxymethyl-7,8-dihydropterin, an enzymatic step in folate biosynthesis pathway.</text>
</comment>
<dbReference type="PANTHER" id="PTHR43071">
    <property type="entry name" value="2-AMINO-4-HYDROXY-6-HYDROXYMETHYLDIHYDROPTERIDINE PYROPHOSPHOKINASE"/>
    <property type="match status" value="1"/>
</dbReference>
<dbReference type="NCBIfam" id="TIGR01498">
    <property type="entry name" value="folK"/>
    <property type="match status" value="1"/>
</dbReference>
<evidence type="ECO:0000259" key="13">
    <source>
        <dbReference type="PROSITE" id="PS00794"/>
    </source>
</evidence>
<reference evidence="14 15" key="1">
    <citation type="submission" date="2017-09" db="EMBL/GenBank/DDBJ databases">
        <title>Sphingomonas ginsenosidimutans KACC 14949, whole genome shotgun sequence.</title>
        <authorList>
            <person name="Feng G."/>
            <person name="Zhu H."/>
        </authorList>
    </citation>
    <scope>NUCLEOTIDE SEQUENCE [LARGE SCALE GENOMIC DNA]</scope>
    <source>
        <strain evidence="14 15">KACC 14949</strain>
    </source>
</reference>
<sequence>MRHSTSHPSTYVVAIGSNRRGRHGPPRAEVAAAITLLDGTASPIIASAPLGPSTRTFANAAVLIRSTVPPPALLDRLKAIERDFGRRRGRRWGERVIDLDIVLWSGGTWRSPTLTIPHPAFRMRDFVLRPMAAIAPRWRDPRTARTVRQLHARLTRARAVPNARR</sequence>
<dbReference type="GO" id="GO:0005524">
    <property type="term" value="F:ATP binding"/>
    <property type="evidence" value="ECO:0007669"/>
    <property type="project" value="UniProtKB-KW"/>
</dbReference>
<dbReference type="InterPro" id="IPR000550">
    <property type="entry name" value="Hppk"/>
</dbReference>
<evidence type="ECO:0000256" key="6">
    <source>
        <dbReference type="ARBA" id="ARBA00022741"/>
    </source>
</evidence>
<evidence type="ECO:0000256" key="10">
    <source>
        <dbReference type="ARBA" id="ARBA00029409"/>
    </source>
</evidence>
<keyword evidence="5" id="KW-0808">Transferase</keyword>
<feature type="domain" description="7,8-dihydro-6-hydroxymethylpterin-pyrophosphokinase" evidence="13">
    <location>
        <begin position="91"/>
        <end position="102"/>
    </location>
</feature>
<dbReference type="PANTHER" id="PTHR43071:SF1">
    <property type="entry name" value="2-AMINO-4-HYDROXY-6-HYDROXYMETHYLDIHYDROPTERIDINE PYROPHOSPHOKINASE"/>
    <property type="match status" value="1"/>
</dbReference>
<dbReference type="Pfam" id="PF01288">
    <property type="entry name" value="HPPK"/>
    <property type="match status" value="1"/>
</dbReference>
<dbReference type="Gene3D" id="3.30.70.560">
    <property type="entry name" value="7,8-Dihydro-6-hydroxymethylpterin-pyrophosphokinase HPPK"/>
    <property type="match status" value="1"/>
</dbReference>
<proteinExistence type="inferred from homology"/>
<protein>
    <recommendedName>
        <fullName evidence="4">2-amino-4-hydroxy-6-hydroxymethyldihydropteridine pyrophosphokinase</fullName>
        <ecNumber evidence="3">2.7.6.3</ecNumber>
    </recommendedName>
    <alternativeName>
        <fullName evidence="11">6-hydroxymethyl-7,8-dihydropterin pyrophosphokinase</fullName>
    </alternativeName>
    <alternativeName>
        <fullName evidence="12">7,8-dihydro-6-hydroxymethylpterin-pyrophosphokinase</fullName>
    </alternativeName>
</protein>
<keyword evidence="15" id="KW-1185">Reference proteome</keyword>
<organism evidence="14 15">
    <name type="scientific">Sphingomonas ginsenosidimutans</name>
    <dbReference type="NCBI Taxonomy" id="862134"/>
    <lineage>
        <taxon>Bacteria</taxon>
        <taxon>Pseudomonadati</taxon>
        <taxon>Pseudomonadota</taxon>
        <taxon>Alphaproteobacteria</taxon>
        <taxon>Sphingomonadales</taxon>
        <taxon>Sphingomonadaceae</taxon>
        <taxon>Sphingomonas</taxon>
    </lineage>
</organism>
<keyword evidence="6" id="KW-0547">Nucleotide-binding</keyword>